<feature type="transmembrane region" description="Helical" evidence="17">
    <location>
        <begin position="660"/>
        <end position="681"/>
    </location>
</feature>
<keyword evidence="9 17" id="KW-0408">Iron</keyword>
<dbReference type="Proteomes" id="UP000177876">
    <property type="component" value="Unassembled WGS sequence"/>
</dbReference>
<dbReference type="Pfam" id="PF07670">
    <property type="entry name" value="Gate"/>
    <property type="match status" value="2"/>
</dbReference>
<dbReference type="STRING" id="1797197.A2Y75_11525"/>
<feature type="transmembrane region" description="Helical" evidence="17">
    <location>
        <begin position="598"/>
        <end position="614"/>
    </location>
</feature>
<keyword evidence="10" id="KW-0406">Ion transport</keyword>
<evidence type="ECO:0000256" key="10">
    <source>
        <dbReference type="ARBA" id="ARBA00023065"/>
    </source>
</evidence>
<dbReference type="GO" id="GO:0046872">
    <property type="term" value="F:metal ion binding"/>
    <property type="evidence" value="ECO:0007669"/>
    <property type="project" value="UniProtKB-KW"/>
</dbReference>
<comment type="function">
    <text evidence="1 17">Probable transporter of a GTP-driven Fe(2+) uptake system.</text>
</comment>
<dbReference type="GO" id="GO:0005886">
    <property type="term" value="C:plasma membrane"/>
    <property type="evidence" value="ECO:0007669"/>
    <property type="project" value="UniProtKB-SubCell"/>
</dbReference>
<dbReference type="InterPro" id="IPR011642">
    <property type="entry name" value="Gate_dom"/>
</dbReference>
<feature type="binding site" evidence="15">
    <location>
        <begin position="138"/>
        <end position="141"/>
    </location>
    <ligand>
        <name>GTP</name>
        <dbReference type="ChEBI" id="CHEBI:37565"/>
        <label>1</label>
    </ligand>
</feature>
<feature type="transmembrane region" description="Helical" evidence="17">
    <location>
        <begin position="419"/>
        <end position="441"/>
    </location>
</feature>
<evidence type="ECO:0000256" key="1">
    <source>
        <dbReference type="ARBA" id="ARBA00003926"/>
    </source>
</evidence>
<dbReference type="InterPro" id="IPR041069">
    <property type="entry name" value="FeoB_Cyto"/>
</dbReference>
<dbReference type="SUPFAM" id="SSF52540">
    <property type="entry name" value="P-loop containing nucleoside triphosphate hydrolases"/>
    <property type="match status" value="1"/>
</dbReference>
<feature type="transmembrane region" description="Helical" evidence="17">
    <location>
        <begin position="539"/>
        <end position="564"/>
    </location>
</feature>
<evidence type="ECO:0000256" key="7">
    <source>
        <dbReference type="ARBA" id="ARBA00022741"/>
    </source>
</evidence>
<keyword evidence="7 15" id="KW-0547">Nucleotide-binding</keyword>
<evidence type="ECO:0000256" key="14">
    <source>
        <dbReference type="NCBIfam" id="TIGR00437"/>
    </source>
</evidence>
<keyword evidence="16" id="KW-0460">Magnesium</keyword>
<keyword evidence="5 17" id="KW-0410">Iron transport</keyword>
<keyword evidence="16" id="KW-0479">Metal-binding</keyword>
<evidence type="ECO:0000256" key="12">
    <source>
        <dbReference type="ARBA" id="ARBA00023136"/>
    </source>
</evidence>
<dbReference type="PANTHER" id="PTHR43185">
    <property type="entry name" value="FERROUS IRON TRANSPORT PROTEIN B"/>
    <property type="match status" value="1"/>
</dbReference>
<dbReference type="NCBIfam" id="TIGR00437">
    <property type="entry name" value="feoB"/>
    <property type="match status" value="1"/>
</dbReference>
<dbReference type="Gene3D" id="1.10.287.1770">
    <property type="match status" value="1"/>
</dbReference>
<dbReference type="Pfam" id="PF07664">
    <property type="entry name" value="FeoB_C"/>
    <property type="match status" value="1"/>
</dbReference>
<sequence>MDGCCEVGKKQNRLEQLEKIRRKAEYVFALAGNPNVGKSTIFNRITGMGVLTANYPGMTVEFNLALTEFEGRKVGIVDLPGTYALGAISEDQLVARRGVLQGRPDLVIVILDANNLARNLYLLLQFMDLGYPVIAALNLVDQAEKAGTHTDQQLLSEILGIPVVATVGIRGDGLDELMHQSLEMALKRDEYTVLPFSYAMDLESRIRKLAQYSKKELAETPYGLSHRALAILLLEQDKELTSLVREMPAGEGLLELSREIGAEIENEHGDRASLVLARERHGIAGSIAAAVQERKTYNKPSLGERLWELTTSFKTGIPILILALATIFVAIFVGGSYLATQFDHFWSSLVADPLARGMTSLFGANAFSQSLNWAVDGLGAVLGIALPFLLVFYIILAFLEDTGYLNSTAFLTDRFMHRLGLHGRAVIPLISAVGCNVPAIMGTRVLSTKRERIIASTLIVLTPCSARIAVIMGGLALFAGWAPALLLFGIIFVVLTAAGLLLNKLLPGESTGLVMEMFPFRQPSPRIILKKTWQRLKDFLYIAAPLIVVGSFVLGFLYETGWIFKLTVVLKPITEWWLGIPAAAGLALIFGFLRKEMALAFLLVLAAHLVPGVMENSPLLDFMTKGQIFTFTLVCAIYLPCVAAFGVLWRELGWKEALSIGASTVLLALVLGGLSHLIQLATH</sequence>
<dbReference type="NCBIfam" id="TIGR00231">
    <property type="entry name" value="small_GTP"/>
    <property type="match status" value="1"/>
</dbReference>
<feature type="transmembrane region" description="Helical" evidence="17">
    <location>
        <begin position="576"/>
        <end position="593"/>
    </location>
</feature>
<organism evidence="19 20">
    <name type="scientific">Candidatus Solincola sediminis</name>
    <dbReference type="NCBI Taxonomy" id="1797199"/>
    <lineage>
        <taxon>Bacteria</taxon>
        <taxon>Bacillati</taxon>
        <taxon>Actinomycetota</taxon>
        <taxon>Candidatus Geothermincolia</taxon>
        <taxon>Candidatus Geothermincolales</taxon>
        <taxon>Candidatus Geothermincolaceae</taxon>
        <taxon>Candidatus Solincola</taxon>
    </lineage>
</organism>
<comment type="subcellular location">
    <subcellularLocation>
        <location evidence="17">Cell inner membrane</location>
        <topology evidence="17">Multi-pass membrane protein</topology>
    </subcellularLocation>
    <subcellularLocation>
        <location evidence="2">Cell membrane</location>
        <topology evidence="2">Multi-pass membrane protein</topology>
    </subcellularLocation>
</comment>
<evidence type="ECO:0000313" key="20">
    <source>
        <dbReference type="Proteomes" id="UP000177876"/>
    </source>
</evidence>
<feature type="transmembrane region" description="Helical" evidence="17">
    <location>
        <begin position="319"/>
        <end position="339"/>
    </location>
</feature>
<keyword evidence="12 17" id="KW-0472">Membrane</keyword>
<feature type="binding site" evidence="16">
    <location>
        <position position="43"/>
    </location>
    <ligand>
        <name>Mg(2+)</name>
        <dbReference type="ChEBI" id="CHEBI:18420"/>
        <label>2</label>
    </ligand>
</feature>
<dbReference type="Gene3D" id="3.40.50.300">
    <property type="entry name" value="P-loop containing nucleotide triphosphate hydrolases"/>
    <property type="match status" value="1"/>
</dbReference>
<keyword evidence="6 17" id="KW-0812">Transmembrane</keyword>
<feature type="binding site" evidence="15">
    <location>
        <begin position="32"/>
        <end position="39"/>
    </location>
    <ligand>
        <name>GTP</name>
        <dbReference type="ChEBI" id="CHEBI:37565"/>
        <label>1</label>
    </ligand>
</feature>
<evidence type="ECO:0000256" key="9">
    <source>
        <dbReference type="ARBA" id="ARBA00023004"/>
    </source>
</evidence>
<gene>
    <name evidence="19" type="ORF">A2Y75_11525</name>
</gene>
<feature type="transmembrane region" description="Helical" evidence="17">
    <location>
        <begin position="453"/>
        <end position="478"/>
    </location>
</feature>
<dbReference type="InterPro" id="IPR011640">
    <property type="entry name" value="Fe2_transport_prot_B_C"/>
</dbReference>
<dbReference type="GO" id="GO:0015093">
    <property type="term" value="F:ferrous iron transmembrane transporter activity"/>
    <property type="evidence" value="ECO:0007669"/>
    <property type="project" value="UniProtKB-UniRule"/>
</dbReference>
<evidence type="ECO:0000256" key="6">
    <source>
        <dbReference type="ARBA" id="ARBA00022692"/>
    </source>
</evidence>
<evidence type="ECO:0000256" key="4">
    <source>
        <dbReference type="ARBA" id="ARBA00022475"/>
    </source>
</evidence>
<name>A0A1F2WRK5_9ACTN</name>
<dbReference type="InterPro" id="IPR027417">
    <property type="entry name" value="P-loop_NTPase"/>
</dbReference>
<keyword evidence="8 17" id="KW-1133">Transmembrane helix</keyword>
<feature type="binding site" evidence="16">
    <location>
        <position position="46"/>
    </location>
    <ligand>
        <name>Mg(2+)</name>
        <dbReference type="ChEBI" id="CHEBI:18420"/>
        <label>2</label>
    </ligand>
</feature>
<comment type="similarity">
    <text evidence="17">Belongs to the TRAFAC class TrmE-Era-EngA-EngB-Septin-like GTPase superfamily. FeoB GTPase (TC 9.A.8) family.</text>
</comment>
<evidence type="ECO:0000256" key="16">
    <source>
        <dbReference type="PIRSR" id="PIRSR603373-2"/>
    </source>
</evidence>
<dbReference type="PRINTS" id="PR00326">
    <property type="entry name" value="GTP1OBG"/>
</dbReference>
<keyword evidence="11 15" id="KW-0342">GTP-binding</keyword>
<feature type="binding site" evidence="15">
    <location>
        <begin position="78"/>
        <end position="81"/>
    </location>
    <ligand>
        <name>GTP</name>
        <dbReference type="ChEBI" id="CHEBI:37565"/>
        <label>1</label>
    </ligand>
</feature>
<accession>A0A1F2WRK5</accession>
<keyword evidence="3 17" id="KW-0813">Transport</keyword>
<protein>
    <recommendedName>
        <fullName evidence="13 14">Ferrous iron transport protein B</fullName>
    </recommendedName>
</protein>
<dbReference type="PANTHER" id="PTHR43185:SF1">
    <property type="entry name" value="FE(2+) TRANSPORTER FEOB"/>
    <property type="match status" value="1"/>
</dbReference>
<dbReference type="AlphaFoldDB" id="A0A1F2WRK5"/>
<feature type="domain" description="FeoB-type G" evidence="18">
    <location>
        <begin position="25"/>
        <end position="187"/>
    </location>
</feature>
<evidence type="ECO:0000313" key="19">
    <source>
        <dbReference type="EMBL" id="OFW59489.1"/>
    </source>
</evidence>
<evidence type="ECO:0000259" key="18">
    <source>
        <dbReference type="PROSITE" id="PS51711"/>
    </source>
</evidence>
<dbReference type="CDD" id="cd01879">
    <property type="entry name" value="FeoB"/>
    <property type="match status" value="1"/>
</dbReference>
<reference evidence="19 20" key="1">
    <citation type="journal article" date="2016" name="Nat. Commun.">
        <title>Thousands of microbial genomes shed light on interconnected biogeochemical processes in an aquifer system.</title>
        <authorList>
            <person name="Anantharaman K."/>
            <person name="Brown C.T."/>
            <person name="Hug L.A."/>
            <person name="Sharon I."/>
            <person name="Castelle C.J."/>
            <person name="Probst A.J."/>
            <person name="Thomas B.C."/>
            <person name="Singh A."/>
            <person name="Wilkins M.J."/>
            <person name="Karaoz U."/>
            <person name="Brodie E.L."/>
            <person name="Williams K.H."/>
            <person name="Hubbard S.S."/>
            <person name="Banfield J.F."/>
        </authorList>
    </citation>
    <scope>NUCLEOTIDE SEQUENCE [LARGE SCALE GENOMIC DNA]</scope>
</reference>
<evidence type="ECO:0000256" key="3">
    <source>
        <dbReference type="ARBA" id="ARBA00022448"/>
    </source>
</evidence>
<dbReference type="Pfam" id="PF02421">
    <property type="entry name" value="FeoB_N"/>
    <property type="match status" value="1"/>
</dbReference>
<dbReference type="InterPro" id="IPR050860">
    <property type="entry name" value="FeoB_GTPase"/>
</dbReference>
<evidence type="ECO:0000256" key="13">
    <source>
        <dbReference type="ARBA" id="ARBA00031200"/>
    </source>
</evidence>
<evidence type="ECO:0000256" key="5">
    <source>
        <dbReference type="ARBA" id="ARBA00022496"/>
    </source>
</evidence>
<dbReference type="InterPro" id="IPR030389">
    <property type="entry name" value="G_FEOB_dom"/>
</dbReference>
<comment type="caution">
    <text evidence="19">The sequence shown here is derived from an EMBL/GenBank/DDBJ whole genome shotgun (WGS) entry which is preliminary data.</text>
</comment>
<dbReference type="InterPro" id="IPR006073">
    <property type="entry name" value="GTP-bd"/>
</dbReference>
<evidence type="ECO:0000256" key="15">
    <source>
        <dbReference type="PIRSR" id="PIRSR603373-1"/>
    </source>
</evidence>
<dbReference type="Pfam" id="PF17910">
    <property type="entry name" value="FeoB_Cyto"/>
    <property type="match status" value="1"/>
</dbReference>
<dbReference type="InterPro" id="IPR005225">
    <property type="entry name" value="Small_GTP-bd"/>
</dbReference>
<evidence type="ECO:0000256" key="11">
    <source>
        <dbReference type="ARBA" id="ARBA00023134"/>
    </source>
</evidence>
<dbReference type="InterPro" id="IPR003373">
    <property type="entry name" value="Fe2_transport_prot-B"/>
</dbReference>
<dbReference type="EMBL" id="MELK01000015">
    <property type="protein sequence ID" value="OFW59489.1"/>
    <property type="molecule type" value="Genomic_DNA"/>
</dbReference>
<proteinExistence type="inferred from homology"/>
<evidence type="ECO:0000256" key="8">
    <source>
        <dbReference type="ARBA" id="ARBA00022989"/>
    </source>
</evidence>
<dbReference type="PROSITE" id="PS51711">
    <property type="entry name" value="G_FEOB"/>
    <property type="match status" value="1"/>
</dbReference>
<dbReference type="GO" id="GO:0005525">
    <property type="term" value="F:GTP binding"/>
    <property type="evidence" value="ECO:0007669"/>
    <property type="project" value="UniProtKB-KW"/>
</dbReference>
<feature type="transmembrane region" description="Helical" evidence="17">
    <location>
        <begin position="484"/>
        <end position="502"/>
    </location>
</feature>
<feature type="transmembrane region" description="Helical" evidence="17">
    <location>
        <begin position="626"/>
        <end position="648"/>
    </location>
</feature>
<keyword evidence="4" id="KW-1003">Cell membrane</keyword>
<evidence type="ECO:0000256" key="2">
    <source>
        <dbReference type="ARBA" id="ARBA00004651"/>
    </source>
</evidence>
<feature type="binding site" evidence="16">
    <location>
        <position position="47"/>
    </location>
    <ligand>
        <name>Mg(2+)</name>
        <dbReference type="ChEBI" id="CHEBI:18420"/>
        <label>2</label>
    </ligand>
</feature>
<evidence type="ECO:0000256" key="17">
    <source>
        <dbReference type="RuleBase" id="RU362098"/>
    </source>
</evidence>
<feature type="transmembrane region" description="Helical" evidence="17">
    <location>
        <begin position="379"/>
        <end position="399"/>
    </location>
</feature>
<feature type="binding site" evidence="15">
    <location>
        <begin position="57"/>
        <end position="61"/>
    </location>
    <ligand>
        <name>GTP</name>
        <dbReference type="ChEBI" id="CHEBI:37565"/>
        <label>1</label>
    </ligand>
</feature>